<dbReference type="PROSITE" id="PS50885">
    <property type="entry name" value="HAMP"/>
    <property type="match status" value="1"/>
</dbReference>
<keyword evidence="9" id="KW-1185">Reference proteome</keyword>
<keyword evidence="3" id="KW-0808">Transferase</keyword>
<sequence>MGIRKKIFYITAAVMLSVLLVSYGVMYLYFYHVMFEETVIRQRASVELNRQMADNFVQSVYHTAVQLVSDKALGGYLSNPCTDPLETIQMREAVKTQFAHYATHQVIDSTYYYRSTLFLSDLLPIAKTFESYTLDNNPYAASNVVFSDTNVQEEEWYRETVKRTVHVFTNESTDEFCIARKIINTYYIGPYDSNGTAVMVVSVAKNQLENVFSSIPVTAGSGYAILDDDGKNLYCSSTGIGCNVYEYAWQASGCREQDEFTLSLDGEKYLASNCQAQYGIHLLFLTPNSDITASVKPLMATYSLIFAGISLVLLLAIYILTGRLSRPLIRLSAAIGEVRDTRNYDKEKLHVSNEKELVILEKSFGQLIDNVNRLIEDIRIQDEKEKRSQLRALQAQINPHFIFNAMDMVNWLALSRNCDDIASIVSSIANMMRYSITNADGMVAISQEIANIREFISVYQLRHNNRLHLDTSVDNEDISIPKFTLQPLVENSVRHAKTVDGEDLCIDIHAWKEGRTALIEVHDNGRGCDAQELNRHIRYEKTTLQVSSGFGIRNVNERIALWYHGGSGLIFRNEEDGSLTVRIILDITQEKENPDKSSLPGETGGKAEK</sequence>
<accession>A0A3E3IVW3</accession>
<evidence type="ECO:0000256" key="2">
    <source>
        <dbReference type="ARBA" id="ARBA00022553"/>
    </source>
</evidence>
<evidence type="ECO:0000259" key="6">
    <source>
        <dbReference type="PROSITE" id="PS50885"/>
    </source>
</evidence>
<dbReference type="InterPro" id="IPR010559">
    <property type="entry name" value="Sig_transdc_His_kin_internal"/>
</dbReference>
<keyword evidence="2" id="KW-0597">Phosphoprotein</keyword>
<comment type="subcellular location">
    <subcellularLocation>
        <location evidence="1">Membrane</location>
    </subcellularLocation>
</comment>
<organism evidence="8 10">
    <name type="scientific">Eisenbergiella massiliensis</name>
    <dbReference type="NCBI Taxonomy" id="1720294"/>
    <lineage>
        <taxon>Bacteria</taxon>
        <taxon>Bacillati</taxon>
        <taxon>Bacillota</taxon>
        <taxon>Clostridia</taxon>
        <taxon>Lachnospirales</taxon>
        <taxon>Lachnospiraceae</taxon>
        <taxon>Eisenbergiella</taxon>
    </lineage>
</organism>
<dbReference type="SUPFAM" id="SSF55874">
    <property type="entry name" value="ATPase domain of HSP90 chaperone/DNA topoisomerase II/histidine kinase"/>
    <property type="match status" value="1"/>
</dbReference>
<dbReference type="InterPro" id="IPR003660">
    <property type="entry name" value="HAMP_dom"/>
</dbReference>
<dbReference type="Proteomes" id="UP000261166">
    <property type="component" value="Unassembled WGS sequence"/>
</dbReference>
<dbReference type="Pfam" id="PF02518">
    <property type="entry name" value="HATPase_c"/>
    <property type="match status" value="1"/>
</dbReference>
<dbReference type="Proteomes" id="UP000260812">
    <property type="component" value="Unassembled WGS sequence"/>
</dbReference>
<dbReference type="Pfam" id="PF06580">
    <property type="entry name" value="His_kinase"/>
    <property type="match status" value="1"/>
</dbReference>
<evidence type="ECO:0000256" key="3">
    <source>
        <dbReference type="ARBA" id="ARBA00022679"/>
    </source>
</evidence>
<feature type="domain" description="HAMP" evidence="6">
    <location>
        <begin position="322"/>
        <end position="376"/>
    </location>
</feature>
<evidence type="ECO:0000313" key="7">
    <source>
        <dbReference type="EMBL" id="RGE64029.1"/>
    </source>
</evidence>
<dbReference type="RefSeq" id="WP_025489906.1">
    <property type="nucleotide sequence ID" value="NZ_CALBAU010000332.1"/>
</dbReference>
<evidence type="ECO:0000256" key="4">
    <source>
        <dbReference type="ARBA" id="ARBA00022777"/>
    </source>
</evidence>
<dbReference type="EMBL" id="QVLV01000002">
    <property type="protein sequence ID" value="RGE64029.1"/>
    <property type="molecule type" value="Genomic_DNA"/>
</dbReference>
<keyword evidence="5" id="KW-0472">Membrane</keyword>
<evidence type="ECO:0000256" key="1">
    <source>
        <dbReference type="ARBA" id="ARBA00004370"/>
    </source>
</evidence>
<dbReference type="Gene3D" id="6.10.340.10">
    <property type="match status" value="1"/>
</dbReference>
<dbReference type="EMBL" id="QVLU01000011">
    <property type="protein sequence ID" value="RGE71196.1"/>
    <property type="molecule type" value="Genomic_DNA"/>
</dbReference>
<dbReference type="GeneID" id="97985846"/>
<reference evidence="8 10" key="1">
    <citation type="submission" date="2018-08" db="EMBL/GenBank/DDBJ databases">
        <title>A genome reference for cultivated species of the human gut microbiota.</title>
        <authorList>
            <person name="Zou Y."/>
            <person name="Xue W."/>
            <person name="Luo G."/>
        </authorList>
    </citation>
    <scope>NUCLEOTIDE SEQUENCE [LARGE SCALE GENOMIC DNA]</scope>
    <source>
        <strain evidence="8 10">AF26-4BH</strain>
        <strain evidence="7">TF05-5AC</strain>
    </source>
</reference>
<name>A0A3E3IVW3_9FIRM</name>
<dbReference type="GO" id="GO:0000155">
    <property type="term" value="F:phosphorelay sensor kinase activity"/>
    <property type="evidence" value="ECO:0007669"/>
    <property type="project" value="InterPro"/>
</dbReference>
<dbReference type="PANTHER" id="PTHR34220:SF7">
    <property type="entry name" value="SENSOR HISTIDINE KINASE YPDA"/>
    <property type="match status" value="1"/>
</dbReference>
<dbReference type="AlphaFoldDB" id="A0A3E3IVW3"/>
<feature type="transmembrane region" description="Helical" evidence="5">
    <location>
        <begin position="7"/>
        <end position="30"/>
    </location>
</feature>
<comment type="caution">
    <text evidence="8">The sequence shown here is derived from an EMBL/GenBank/DDBJ whole genome shotgun (WGS) entry which is preliminary data.</text>
</comment>
<evidence type="ECO:0000313" key="9">
    <source>
        <dbReference type="Proteomes" id="UP000260812"/>
    </source>
</evidence>
<protein>
    <submittedName>
        <fullName evidence="8">Sensor histidine kinase</fullName>
    </submittedName>
</protein>
<keyword evidence="4 8" id="KW-0418">Kinase</keyword>
<dbReference type="InterPro" id="IPR036890">
    <property type="entry name" value="HATPase_C_sf"/>
</dbReference>
<dbReference type="OrthoDB" id="138378at2"/>
<dbReference type="InterPro" id="IPR003594">
    <property type="entry name" value="HATPase_dom"/>
</dbReference>
<dbReference type="Gene3D" id="3.30.565.10">
    <property type="entry name" value="Histidine kinase-like ATPase, C-terminal domain"/>
    <property type="match status" value="1"/>
</dbReference>
<dbReference type="InterPro" id="IPR050640">
    <property type="entry name" value="Bact_2-comp_sensor_kinase"/>
</dbReference>
<proteinExistence type="predicted"/>
<evidence type="ECO:0000313" key="8">
    <source>
        <dbReference type="EMBL" id="RGE71196.1"/>
    </source>
</evidence>
<keyword evidence="5" id="KW-1133">Transmembrane helix</keyword>
<evidence type="ECO:0000313" key="10">
    <source>
        <dbReference type="Proteomes" id="UP000261166"/>
    </source>
</evidence>
<keyword evidence="5" id="KW-0812">Transmembrane</keyword>
<gene>
    <name evidence="8" type="ORF">DWY69_13435</name>
    <name evidence="7" type="ORF">DXC51_02835</name>
</gene>
<dbReference type="GO" id="GO:0016020">
    <property type="term" value="C:membrane"/>
    <property type="evidence" value="ECO:0007669"/>
    <property type="project" value="UniProtKB-SubCell"/>
</dbReference>
<evidence type="ECO:0000256" key="5">
    <source>
        <dbReference type="SAM" id="Phobius"/>
    </source>
</evidence>
<dbReference type="PANTHER" id="PTHR34220">
    <property type="entry name" value="SENSOR HISTIDINE KINASE YPDA"/>
    <property type="match status" value="1"/>
</dbReference>
<feature type="transmembrane region" description="Helical" evidence="5">
    <location>
        <begin position="299"/>
        <end position="320"/>
    </location>
</feature>